<dbReference type="Proteomes" id="UP000188320">
    <property type="component" value="Unassembled WGS sequence"/>
</dbReference>
<accession>A0A1R1PHQ2</accession>
<feature type="transmembrane region" description="Helical" evidence="1">
    <location>
        <begin position="17"/>
        <end position="37"/>
    </location>
</feature>
<protein>
    <submittedName>
        <fullName evidence="2">Uncharacterized protein</fullName>
    </submittedName>
</protein>
<proteinExistence type="predicted"/>
<keyword evidence="1" id="KW-0812">Transmembrane</keyword>
<sequence>MTSFSARTSSSLLSGRFLTHTVILFLFPLFATLLVLISVNPLGRCASTLVPFCGLIFVETPYAFTNAYLSSVPNLTTSSISSPSFNPSHSCDSPLSSIYPTFVCCITIV</sequence>
<keyword evidence="3" id="KW-1185">Reference proteome</keyword>
<gene>
    <name evidence="2" type="ORF">AX774_g6091</name>
</gene>
<name>A0A1R1PHQ2_ZANCU</name>
<evidence type="ECO:0000313" key="3">
    <source>
        <dbReference type="Proteomes" id="UP000188320"/>
    </source>
</evidence>
<evidence type="ECO:0000256" key="1">
    <source>
        <dbReference type="SAM" id="Phobius"/>
    </source>
</evidence>
<dbReference type="EMBL" id="LSSK01001174">
    <property type="protein sequence ID" value="OMH80478.1"/>
    <property type="molecule type" value="Genomic_DNA"/>
</dbReference>
<dbReference type="AlphaFoldDB" id="A0A1R1PHQ2"/>
<keyword evidence="1" id="KW-0472">Membrane</keyword>
<reference evidence="3" key="1">
    <citation type="submission" date="2017-01" db="EMBL/GenBank/DDBJ databases">
        <authorList>
            <person name="Wang Y."/>
            <person name="White M."/>
            <person name="Kvist S."/>
            <person name="Moncalvo J.-M."/>
        </authorList>
    </citation>
    <scope>NUCLEOTIDE SEQUENCE [LARGE SCALE GENOMIC DNA]</scope>
    <source>
        <strain evidence="3">COL-18-3</strain>
    </source>
</reference>
<organism evidence="2 3">
    <name type="scientific">Zancudomyces culisetae</name>
    <name type="common">Gut fungus</name>
    <name type="synonym">Smittium culisetae</name>
    <dbReference type="NCBI Taxonomy" id="1213189"/>
    <lineage>
        <taxon>Eukaryota</taxon>
        <taxon>Fungi</taxon>
        <taxon>Fungi incertae sedis</taxon>
        <taxon>Zoopagomycota</taxon>
        <taxon>Kickxellomycotina</taxon>
        <taxon>Harpellomycetes</taxon>
        <taxon>Harpellales</taxon>
        <taxon>Legeriomycetaceae</taxon>
        <taxon>Zancudomyces</taxon>
    </lineage>
</organism>
<evidence type="ECO:0000313" key="2">
    <source>
        <dbReference type="EMBL" id="OMH80478.1"/>
    </source>
</evidence>
<comment type="caution">
    <text evidence="2">The sequence shown here is derived from an EMBL/GenBank/DDBJ whole genome shotgun (WGS) entry which is preliminary data.</text>
</comment>
<keyword evidence="1" id="KW-1133">Transmembrane helix</keyword>